<dbReference type="PANTHER" id="PTHR12546">
    <property type="entry name" value="FER-1-LIKE"/>
    <property type="match status" value="1"/>
</dbReference>
<evidence type="ECO:0000313" key="9">
    <source>
        <dbReference type="Proteomes" id="UP000314294"/>
    </source>
</evidence>
<evidence type="ECO:0000256" key="5">
    <source>
        <dbReference type="ARBA" id="ARBA00023136"/>
    </source>
</evidence>
<dbReference type="InterPro" id="IPR037720">
    <property type="entry name" value="C2B_Ferlin"/>
</dbReference>
<comment type="subcellular location">
    <subcellularLocation>
        <location evidence="1">Membrane</location>
        <topology evidence="1">Single-pass membrane protein</topology>
    </subcellularLocation>
</comment>
<dbReference type="Pfam" id="PF08151">
    <property type="entry name" value="FerI"/>
    <property type="match status" value="1"/>
</dbReference>
<evidence type="ECO:0000256" key="3">
    <source>
        <dbReference type="ARBA" id="ARBA00022737"/>
    </source>
</evidence>
<comment type="caution">
    <text evidence="8">The sequence shown here is derived from an EMBL/GenBank/DDBJ whole genome shotgun (WGS) entry which is preliminary data.</text>
</comment>
<dbReference type="GO" id="GO:0007009">
    <property type="term" value="P:plasma membrane organization"/>
    <property type="evidence" value="ECO:0007669"/>
    <property type="project" value="TreeGrafter"/>
</dbReference>
<organism evidence="8 9">
    <name type="scientific">Liparis tanakae</name>
    <name type="common">Tanaka's snailfish</name>
    <dbReference type="NCBI Taxonomy" id="230148"/>
    <lineage>
        <taxon>Eukaryota</taxon>
        <taxon>Metazoa</taxon>
        <taxon>Chordata</taxon>
        <taxon>Craniata</taxon>
        <taxon>Vertebrata</taxon>
        <taxon>Euteleostomi</taxon>
        <taxon>Actinopterygii</taxon>
        <taxon>Neopterygii</taxon>
        <taxon>Teleostei</taxon>
        <taxon>Neoteleostei</taxon>
        <taxon>Acanthomorphata</taxon>
        <taxon>Eupercaria</taxon>
        <taxon>Perciformes</taxon>
        <taxon>Cottioidei</taxon>
        <taxon>Cottales</taxon>
        <taxon>Liparidae</taxon>
        <taxon>Liparis</taxon>
    </lineage>
</organism>
<keyword evidence="5" id="KW-0472">Membrane</keyword>
<dbReference type="InterPro" id="IPR012561">
    <property type="entry name" value="Ferlin_B-domain"/>
</dbReference>
<dbReference type="InterPro" id="IPR012968">
    <property type="entry name" value="FerIin_dom"/>
</dbReference>
<sequence length="1381" mass="157672">MSISVTLRKISNLPGRYDRKIELCFRGFTHKTKVLQCENVAVFNELNVNILEAQRLVGVNISPAVFIRVGNQKKHTATQKSTNCPFYSENFQFEFQETPEILFDKVIEIKVFHRRLLAFMMTHIGTFKIDISTVFNQPDHRFYQKWAPLTDPEDTRSGIKGYVKASLSVLMTGDPVVINSMPSTSLSGASEDIEKHLLLPRGMAAERPWSRFRVRIYRAEGLPTMEAGLMAKMSKATDRKIFIDPYVHVTFAGQQGETSVASATNCPVWNEEIAFIEQFPPLAQRIRIQILDDAKMGDIALATHYLDLQQISDHTRNGFNPTFGPGWVNLYGSPKNSTLGDVHQAMNQGLGEGIFYRGRILIALSVEVYSSPVDATPERSTAALGRMKGALGKLTLKKKRASKKGKNKEASTSALVGDSGEAEVEVPEAVTVEVEEIHPLPEGFVGELEDFLLFGSLFEVTMMDPSVATKPMTFELSIGNYGKAVGVELSKKSKEEELRRSREELRNSREEIRMIREELMMSTEDLTEEMQSLLELEEELEREEVRSPEPESRSVSAPIRPQATEYDRSFQCISFQPPSDRQKLCLFVWCQFENHSSRLYQANWLNKTADRLEFGLDEVERLLRRPRSNQKERLVDVLLELVAACKQFNVFADRKGSSRPNNLDRCRKEFIKKNLLFLARQAVRFRRRMTRRLVPQRLMDSRKLLKKLRLLAKEPQSTIPDAFLWLLSGGKRLAYVRIPAYSILFSLVEEQKGRDCGRLTTLYMKAPGGPASQIFAKLEVYLWLGLAKYSKEVTNSLPDEFKPVYQEDEEEQKRLCSAGKRELPVTLSCQDSRYFQLRCHLYQGRGLMAADDNGLSDPYAKVLFATQCQQTRVGTTITQVKRVLLEGSREDIQRDPPLIIINIYDHNAVGGSKFLGRAFAEPEFKFVEKHYQKPHLRYFDISLGKASAGELLATFELIELDYSGFGEPCLPRSVDPQELTYLEEERCYVIPEGVRPVLKTFRIEVLFWGLRELKRVQLFEVERPLVRVECGGQQLESEEIASYKTHPNFTELVRYINVELPEQAYLHPPLTLFVVEQRAFGRFILVGTHVVQSLIDYAPRELGAEKEDDDDEPIAKVREDKKKVDALMSVRNIGLHGLKMKQSKIPFKFKADLKKLLRKGVELKEEVPEKEELDWWTKYYASLEEMERQLYGGDLESEFNQFQDRLQTFPLHKGKASVEDVEAYEVERLMGKFKGSFLVYPIDPGDEEDTTCQITKGIPKNSPFKVLVRAYIVKATSLAPTDPNGKSDPYLVVRAGQQLVNTLDRYIPKQLNPTVFEFTVSFPLETELVVMVLDHDIIGADDVIGETRIDLENRFYSRHRASCGLALYYDTSVSQRHEGTG</sequence>
<evidence type="ECO:0000256" key="4">
    <source>
        <dbReference type="ARBA" id="ARBA00022989"/>
    </source>
</evidence>
<dbReference type="Proteomes" id="UP000314294">
    <property type="component" value="Unassembled WGS sequence"/>
</dbReference>
<evidence type="ECO:0000259" key="7">
    <source>
        <dbReference type="PROSITE" id="PS50004"/>
    </source>
</evidence>
<dbReference type="FunFam" id="2.60.40.150:FF:000034">
    <property type="entry name" value="otoferlin isoform X2"/>
    <property type="match status" value="1"/>
</dbReference>
<feature type="domain" description="C2" evidence="7">
    <location>
        <begin position="189"/>
        <end position="323"/>
    </location>
</feature>
<dbReference type="CDD" id="cd04037">
    <property type="entry name" value="C2E_Ferlin"/>
    <property type="match status" value="1"/>
</dbReference>
<feature type="compositionally biased region" description="Basic and acidic residues" evidence="6">
    <location>
        <begin position="543"/>
        <end position="552"/>
    </location>
</feature>
<keyword evidence="2" id="KW-0812">Transmembrane</keyword>
<dbReference type="CDD" id="cd04017">
    <property type="entry name" value="C2D_Ferlin"/>
    <property type="match status" value="1"/>
</dbReference>
<dbReference type="Gene3D" id="2.60.40.150">
    <property type="entry name" value="C2 domain"/>
    <property type="match status" value="5"/>
</dbReference>
<dbReference type="CDD" id="cd04018">
    <property type="entry name" value="C2C_Ferlin"/>
    <property type="match status" value="1"/>
</dbReference>
<dbReference type="EMBL" id="SRLO01001173">
    <property type="protein sequence ID" value="TNN40620.1"/>
    <property type="molecule type" value="Genomic_DNA"/>
</dbReference>
<dbReference type="InterPro" id="IPR000008">
    <property type="entry name" value="C2_dom"/>
</dbReference>
<proteinExistence type="predicted"/>
<evidence type="ECO:0000256" key="2">
    <source>
        <dbReference type="ARBA" id="ARBA00022692"/>
    </source>
</evidence>
<dbReference type="PROSITE" id="PS50004">
    <property type="entry name" value="C2"/>
    <property type="match status" value="4"/>
</dbReference>
<dbReference type="PANTHER" id="PTHR12546:SF36">
    <property type="entry name" value="FER-1-LIKE PROTEIN 4"/>
    <property type="match status" value="1"/>
</dbReference>
<dbReference type="CDD" id="cd04011">
    <property type="entry name" value="C2B_Ferlin"/>
    <property type="match status" value="1"/>
</dbReference>
<dbReference type="SMART" id="SM00239">
    <property type="entry name" value="C2"/>
    <property type="match status" value="4"/>
</dbReference>
<feature type="region of interest" description="Disordered" evidence="6">
    <location>
        <begin position="537"/>
        <end position="557"/>
    </location>
</feature>
<accession>A0A4Z2FI80</accession>
<dbReference type="InterPro" id="IPR035892">
    <property type="entry name" value="C2_domain_sf"/>
</dbReference>
<dbReference type="Pfam" id="PF00168">
    <property type="entry name" value="C2"/>
    <property type="match status" value="4"/>
</dbReference>
<dbReference type="SMART" id="SM01201">
    <property type="entry name" value="FerB"/>
    <property type="match status" value="1"/>
</dbReference>
<name>A0A4Z2FI80_9TELE</name>
<dbReference type="GO" id="GO:0016020">
    <property type="term" value="C:membrane"/>
    <property type="evidence" value="ECO:0007669"/>
    <property type="project" value="UniProtKB-SubCell"/>
</dbReference>
<dbReference type="InterPro" id="IPR037722">
    <property type="entry name" value="C2C_Ferlin"/>
</dbReference>
<keyword evidence="4" id="KW-1133">Transmembrane helix</keyword>
<feature type="region of interest" description="Disordered" evidence="6">
    <location>
        <begin position="399"/>
        <end position="420"/>
    </location>
</feature>
<dbReference type="SMART" id="SM01202">
    <property type="entry name" value="FerI"/>
    <property type="match status" value="1"/>
</dbReference>
<dbReference type="InterPro" id="IPR037721">
    <property type="entry name" value="Ferlin"/>
</dbReference>
<dbReference type="OrthoDB" id="10059618at2759"/>
<protein>
    <submittedName>
        <fullName evidence="8">Fer-1-like protein 4</fullName>
    </submittedName>
</protein>
<dbReference type="SUPFAM" id="SSF49562">
    <property type="entry name" value="C2 domain (Calcium/lipid-binding domain, CaLB)"/>
    <property type="match status" value="5"/>
</dbReference>
<keyword evidence="9" id="KW-1185">Reference proteome</keyword>
<dbReference type="InterPro" id="IPR037723">
    <property type="entry name" value="C2D_Ferlin"/>
</dbReference>
<keyword evidence="3" id="KW-0677">Repeat</keyword>
<evidence type="ECO:0000256" key="1">
    <source>
        <dbReference type="ARBA" id="ARBA00004167"/>
    </source>
</evidence>
<feature type="domain" description="C2" evidence="7">
    <location>
        <begin position="817"/>
        <end position="938"/>
    </location>
</feature>
<dbReference type="InterPro" id="IPR037724">
    <property type="entry name" value="C2E_Ferlin"/>
</dbReference>
<evidence type="ECO:0000313" key="8">
    <source>
        <dbReference type="EMBL" id="TNN40620.1"/>
    </source>
</evidence>
<feature type="domain" description="C2" evidence="7">
    <location>
        <begin position="1248"/>
        <end position="1364"/>
    </location>
</feature>
<feature type="domain" description="C2" evidence="7">
    <location>
        <begin position="27"/>
        <end position="147"/>
    </location>
</feature>
<dbReference type="Pfam" id="PF08150">
    <property type="entry name" value="FerB"/>
    <property type="match status" value="1"/>
</dbReference>
<gene>
    <name evidence="8" type="primary">Fer1l4_1</name>
    <name evidence="8" type="ORF">EYF80_049210</name>
</gene>
<evidence type="ECO:0000256" key="6">
    <source>
        <dbReference type="SAM" id="MobiDB-lite"/>
    </source>
</evidence>
<reference evidence="8 9" key="1">
    <citation type="submission" date="2019-03" db="EMBL/GenBank/DDBJ databases">
        <title>First draft genome of Liparis tanakae, snailfish: a comprehensive survey of snailfish specific genes.</title>
        <authorList>
            <person name="Kim W."/>
            <person name="Song I."/>
            <person name="Jeong J.-H."/>
            <person name="Kim D."/>
            <person name="Kim S."/>
            <person name="Ryu S."/>
            <person name="Song J.Y."/>
            <person name="Lee S.K."/>
        </authorList>
    </citation>
    <scope>NUCLEOTIDE SEQUENCE [LARGE SCALE GENOMIC DNA]</scope>
    <source>
        <tissue evidence="8">Muscle</tissue>
    </source>
</reference>